<evidence type="ECO:0000313" key="1">
    <source>
        <dbReference type="EMBL" id="SVC94598.1"/>
    </source>
</evidence>
<feature type="non-terminal residue" evidence="1">
    <location>
        <position position="43"/>
    </location>
</feature>
<dbReference type="Gene3D" id="3.10.450.50">
    <property type="match status" value="1"/>
</dbReference>
<accession>A0A382RC62</accession>
<protein>
    <recommendedName>
        <fullName evidence="2">SnoaL-like domain-containing protein</fullName>
    </recommendedName>
</protein>
<gene>
    <name evidence="1" type="ORF">METZ01_LOCUS347452</name>
</gene>
<evidence type="ECO:0008006" key="2">
    <source>
        <dbReference type="Google" id="ProtNLM"/>
    </source>
</evidence>
<dbReference type="AlphaFoldDB" id="A0A382RC62"/>
<sequence>MAKIKNLDDLLAEQAVRKAVTCYSRGADILDIDILKSAFHHDA</sequence>
<reference evidence="1" key="1">
    <citation type="submission" date="2018-05" db="EMBL/GenBank/DDBJ databases">
        <authorList>
            <person name="Lanie J.A."/>
            <person name="Ng W.-L."/>
            <person name="Kazmierczak K.M."/>
            <person name="Andrzejewski T.M."/>
            <person name="Davidsen T.M."/>
            <person name="Wayne K.J."/>
            <person name="Tettelin H."/>
            <person name="Glass J.I."/>
            <person name="Rusch D."/>
            <person name="Podicherti R."/>
            <person name="Tsui H.-C.T."/>
            <person name="Winkler M.E."/>
        </authorList>
    </citation>
    <scope>NUCLEOTIDE SEQUENCE</scope>
</reference>
<dbReference type="EMBL" id="UINC01120234">
    <property type="protein sequence ID" value="SVC94598.1"/>
    <property type="molecule type" value="Genomic_DNA"/>
</dbReference>
<proteinExistence type="predicted"/>
<organism evidence="1">
    <name type="scientific">marine metagenome</name>
    <dbReference type="NCBI Taxonomy" id="408172"/>
    <lineage>
        <taxon>unclassified sequences</taxon>
        <taxon>metagenomes</taxon>
        <taxon>ecological metagenomes</taxon>
    </lineage>
</organism>
<name>A0A382RC62_9ZZZZ</name>